<sequence>MPSRVNLIFPFEYFRKGTSLNDRSRSYVWPGLDILGPGLRAPAVRFGWQERHGFGGRSRSGRDRRQSHRVRCLHREKCASVRWIARGAQQNNVAMYQHTRRPPCVSALRPSDCEAAACRKWFSAARTRRAIASESLQAAHLNRESVQPLALEPRTARER</sequence>
<evidence type="ECO:0000313" key="3">
    <source>
        <dbReference type="Proteomes" id="UP000030765"/>
    </source>
</evidence>
<dbReference type="EMBL" id="ATLV01017186">
    <property type="status" value="NOT_ANNOTATED_CDS"/>
    <property type="molecule type" value="Genomic_DNA"/>
</dbReference>
<proteinExistence type="predicted"/>
<dbReference type="EMBL" id="KE525157">
    <property type="protein sequence ID" value="KFB41983.1"/>
    <property type="molecule type" value="Genomic_DNA"/>
</dbReference>
<dbReference type="VEuPathDB" id="VectorBase:ASIC009554"/>
<evidence type="ECO:0000313" key="1">
    <source>
        <dbReference type="EMBL" id="KFB41983.1"/>
    </source>
</evidence>
<reference evidence="2" key="2">
    <citation type="submission" date="2020-05" db="UniProtKB">
        <authorList>
            <consortium name="EnsemblMetazoa"/>
        </authorList>
    </citation>
    <scope>IDENTIFICATION</scope>
</reference>
<protein>
    <submittedName>
        <fullName evidence="1 2">SMP-30/gluconolaconase/LRE-like region-containing protein</fullName>
    </submittedName>
</protein>
<dbReference type="Proteomes" id="UP000030765">
    <property type="component" value="Unassembled WGS sequence"/>
</dbReference>
<organism evidence="1">
    <name type="scientific">Anopheles sinensis</name>
    <name type="common">Mosquito</name>
    <dbReference type="NCBI Taxonomy" id="74873"/>
    <lineage>
        <taxon>Eukaryota</taxon>
        <taxon>Metazoa</taxon>
        <taxon>Ecdysozoa</taxon>
        <taxon>Arthropoda</taxon>
        <taxon>Hexapoda</taxon>
        <taxon>Insecta</taxon>
        <taxon>Pterygota</taxon>
        <taxon>Neoptera</taxon>
        <taxon>Endopterygota</taxon>
        <taxon>Diptera</taxon>
        <taxon>Nematocera</taxon>
        <taxon>Culicoidea</taxon>
        <taxon>Culicidae</taxon>
        <taxon>Anophelinae</taxon>
        <taxon>Anopheles</taxon>
    </lineage>
</organism>
<dbReference type="AlphaFoldDB" id="A0A084VVI9"/>
<dbReference type="EnsemblMetazoa" id="ASIC009554-RA">
    <property type="protein sequence ID" value="ASIC009554-PA"/>
    <property type="gene ID" value="ASIC009554"/>
</dbReference>
<reference evidence="1 3" key="1">
    <citation type="journal article" date="2014" name="BMC Genomics">
        <title>Genome sequence of Anopheles sinensis provides insight into genetics basis of mosquito competence for malaria parasites.</title>
        <authorList>
            <person name="Zhou D."/>
            <person name="Zhang D."/>
            <person name="Ding G."/>
            <person name="Shi L."/>
            <person name="Hou Q."/>
            <person name="Ye Y."/>
            <person name="Xu Y."/>
            <person name="Zhou H."/>
            <person name="Xiong C."/>
            <person name="Li S."/>
            <person name="Yu J."/>
            <person name="Hong S."/>
            <person name="Yu X."/>
            <person name="Zou P."/>
            <person name="Chen C."/>
            <person name="Chang X."/>
            <person name="Wang W."/>
            <person name="Lv Y."/>
            <person name="Sun Y."/>
            <person name="Ma L."/>
            <person name="Shen B."/>
            <person name="Zhu C."/>
        </authorList>
    </citation>
    <scope>NUCLEOTIDE SEQUENCE [LARGE SCALE GENOMIC DNA]</scope>
</reference>
<evidence type="ECO:0000313" key="2">
    <source>
        <dbReference type="EnsemblMetazoa" id="ASIC009554-PA"/>
    </source>
</evidence>
<name>A0A084VVI9_ANOSI</name>
<gene>
    <name evidence="1" type="ORF">ZHAS_00009554</name>
</gene>
<keyword evidence="3" id="KW-1185">Reference proteome</keyword>
<accession>A0A084VVI9</accession>